<evidence type="ECO:0000313" key="7">
    <source>
        <dbReference type="EMBL" id="CAK9076621.1"/>
    </source>
</evidence>
<dbReference type="CDD" id="cd00267">
    <property type="entry name" value="ABC_ATPase"/>
    <property type="match status" value="1"/>
</dbReference>
<evidence type="ECO:0000256" key="4">
    <source>
        <dbReference type="SAM" id="Coils"/>
    </source>
</evidence>
<dbReference type="InterPro" id="IPR027417">
    <property type="entry name" value="P-loop_NTPase"/>
</dbReference>
<dbReference type="Proteomes" id="UP001642484">
    <property type="component" value="Unassembled WGS sequence"/>
</dbReference>
<keyword evidence="2" id="KW-0378">Hydrolase</keyword>
<feature type="compositionally biased region" description="Basic and acidic residues" evidence="5">
    <location>
        <begin position="1212"/>
        <end position="1224"/>
    </location>
</feature>
<dbReference type="InterPro" id="IPR036457">
    <property type="entry name" value="PPM-type-like_dom_sf"/>
</dbReference>
<feature type="region of interest" description="Disordered" evidence="5">
    <location>
        <begin position="18"/>
        <end position="41"/>
    </location>
</feature>
<feature type="region of interest" description="Disordered" evidence="5">
    <location>
        <begin position="1138"/>
        <end position="1224"/>
    </location>
</feature>
<dbReference type="SUPFAM" id="SSF81606">
    <property type="entry name" value="PP2C-like"/>
    <property type="match status" value="1"/>
</dbReference>
<comment type="caution">
    <text evidence="7">The sequence shown here is derived from an EMBL/GenBank/DDBJ whole genome shotgun (WGS) entry which is preliminary data.</text>
</comment>
<dbReference type="SMART" id="SM00332">
    <property type="entry name" value="PP2Cc"/>
    <property type="match status" value="1"/>
</dbReference>
<feature type="domain" description="PPM-type phosphatase" evidence="6">
    <location>
        <begin position="247"/>
        <end position="549"/>
    </location>
</feature>
<feature type="compositionally biased region" description="Low complexity" evidence="5">
    <location>
        <begin position="801"/>
        <end position="823"/>
    </location>
</feature>
<feature type="compositionally biased region" description="Basic and acidic residues" evidence="5">
    <location>
        <begin position="890"/>
        <end position="913"/>
    </location>
</feature>
<dbReference type="PROSITE" id="PS51746">
    <property type="entry name" value="PPM_2"/>
    <property type="match status" value="1"/>
</dbReference>
<dbReference type="EMBL" id="CAXAMN010023306">
    <property type="protein sequence ID" value="CAK9076621.1"/>
    <property type="molecule type" value="Genomic_DNA"/>
</dbReference>
<organism evidence="7 8">
    <name type="scientific">Durusdinium trenchii</name>
    <dbReference type="NCBI Taxonomy" id="1381693"/>
    <lineage>
        <taxon>Eukaryota</taxon>
        <taxon>Sar</taxon>
        <taxon>Alveolata</taxon>
        <taxon>Dinophyceae</taxon>
        <taxon>Suessiales</taxon>
        <taxon>Symbiodiniaceae</taxon>
        <taxon>Durusdinium</taxon>
    </lineage>
</organism>
<dbReference type="Gene3D" id="3.40.50.300">
    <property type="entry name" value="P-loop containing nucleotide triphosphate hydrolases"/>
    <property type="match status" value="2"/>
</dbReference>
<protein>
    <recommendedName>
        <fullName evidence="6">PPM-type phosphatase domain-containing protein</fullName>
    </recommendedName>
</protein>
<keyword evidence="3" id="KW-0720">Serine protease</keyword>
<dbReference type="InterPro" id="IPR003593">
    <property type="entry name" value="AAA+_ATPase"/>
</dbReference>
<dbReference type="SUPFAM" id="SSF52540">
    <property type="entry name" value="P-loop containing nucleoside triphosphate hydrolases"/>
    <property type="match status" value="2"/>
</dbReference>
<feature type="compositionally biased region" description="Basic and acidic residues" evidence="5">
    <location>
        <begin position="1138"/>
        <end position="1163"/>
    </location>
</feature>
<feature type="region of interest" description="Disordered" evidence="5">
    <location>
        <begin position="786"/>
        <end position="913"/>
    </location>
</feature>
<keyword evidence="4" id="KW-0175">Coiled coil</keyword>
<dbReference type="InterPro" id="IPR001932">
    <property type="entry name" value="PPM-type_phosphatase-like_dom"/>
</dbReference>
<evidence type="ECO:0000256" key="5">
    <source>
        <dbReference type="SAM" id="MobiDB-lite"/>
    </source>
</evidence>
<dbReference type="PANTHER" id="PTHR45980:SF9">
    <property type="entry name" value="PROTEASE DO-LIKE 10, MITOCHONDRIAL-RELATED"/>
    <property type="match status" value="1"/>
</dbReference>
<gene>
    <name evidence="7" type="ORF">CCMP2556_LOCUS37769</name>
</gene>
<evidence type="ECO:0000259" key="6">
    <source>
        <dbReference type="PROSITE" id="PS51746"/>
    </source>
</evidence>
<evidence type="ECO:0000313" key="8">
    <source>
        <dbReference type="Proteomes" id="UP001642484"/>
    </source>
</evidence>
<keyword evidence="1" id="KW-0645">Protease</keyword>
<dbReference type="InterPro" id="IPR046449">
    <property type="entry name" value="DEGP_PDZ_sf"/>
</dbReference>
<sequence length="2595" mass="288610">MYPGSRRERPRLNLTEARLAQSASSPQLGATAQSPAEADHSFVPLLESKAESLRNLDSALEGLMRFREKKEELKLKAWLDMPAHLRPAPSPCDMGCMPNYVTETARGLQLPVQMAVDPKWSTDLKKMNEKVGACIKYQAKLSCSVPGQISPELPFMWKKEATVPAPATTAAHPPEGPKEPTETKSPGEAKMQPKMLLPKIEAKITPEQYRQCWEENTNWMAYGGLTGSNEPFKERELEVFGPFEAEEVGMAFTCRKGQKGEMDTAPNQDNFSVAEFKNGWRMACCMDGHGSFGQLVATMAAQTLPYLLARSDWKVDEIPNVLIEAYEQVHSYITAIADADGWSVDTSGCAAVLVLWKDKQAYVSHVGDSRVIVGSQCRLLHESGDHKPSTKAEKQRIEQLGGEVHTEVYPDGWTEHRIFVKNTEKPGLSMSRSLGDTMVKEIGVIATPDVKYVDLSTAQKPFIILASQLRLWGIRRGLGVFDFSILAALKAVRPKDPPSVLQKGDVLLQVGKYKVDNFGAVQMLGQRVALSAAQDLFYVGDVARLQIRRDGEIHDLEATLRSSTHLIPRRLYHGKVTIEPEYFIFAGLVFTPLTADLLEQAWPMAQDRPAHLMDLYHRGVMNAERSQAIVLLNILADDVNAGHGSGYVGCPVVERIGGKKVSDMKELVECLNNEARDEEFVEMDFRMAVGPYSMVLKSAEVPEADIRIRELYQLPAKLGFEEFAPGAHSNNPTSCWGCCGLMDRVTILAPKMIFRKGQNDARRTPVKIAAKSLSIVKTQIGHCGPASGAINEAAKRKKSPAEVPEPAASAEADADAGPSPAGEAAKRRKSVAEAPAGPEVLKEAQSGPLVPAGTSDEQVKRKRGRPRTRPEKIKKVKKKKMKRTKIGRPSKKELEERKAQESQEESEGKTEAPHVCHCIEGARPTVYFPQSSERPPATLLPPDATVRPMSEPPAAVAPATTHRQTVEAGQDEGLEAPGAWPGLGELPEGLPEDFRSLLILGPSGSGKSTLARTLLKKYFPKYSGPLYPSAEWPKGKAVIEQFDDAERGRDWLTGVGLGSVPSWVKPFEVLSTGERYRANLALALQERSKDPSMPLVLDEWTSELDRDLARCCCVAFAKRMRRDFQLQTEVRLKEKACEGPAAKAKEQQKDEEHEDVKMGKEDPEVPGVGAAEDAAEENWAGDHEGEEEEDWADDPVLEDKADAQPKTSASHVEVEPEPETKEQVQKGPYIFASCHEDVLEYLQPQYVCLCLPGSAPRLLKNPHEGQLPSLHATITGVTEPIGHHLVGSWMPKNKKIQPFLITHKASVKPNQFTVFFEGGGKIAWLGQEADGTFVGSGKIMGTTKTMRITSLSPYELSLELDKGEPVKAERRRMPASHQIHALTADPEESVKATRGCSLDYAQCRRDYLEASGWYLPDIAMGSSDSSRYKGLSLGQSHSVRTVDFRPDARLEKVDNDQRYLASYVGLGPKLANVAKLLDIPFMGLVTHRLDNLPLHGGFALGVITGPSGSGKGTLARDKFGPSPKIEWSRDPVIAHFVSLDAATDLLQAASLDLLTAMRPYETLSAGEQARADMARVLALGVNSCKVLILDEFTSLVDRATAMKMAKGLQQLINQRKLQAPIVVVSCHSDFVRKSVLEPDWIFETHNHRLFTAQVPEQPEPEIQEGKKKLEEAVENKCKAEKEMEAFKSFMLQHAGHSFFSNVYRNEVSAFVGALQVLGRQELLAREKDVLQFQHELQELQEKAATGRKEITIQAEDVLPVERPDNASSLTMGQIPWKIPVVQLVLRRALPREWVHFRQWHYKDKSLMQMSACFVGVIAGRPCVFTALVTESHNWIQRSCRKGVDGHPTCQGWNQVGYPQCFLKQSHRRLFREHRTVVLPDFQGTGVAGLVSDSLALYFQDIGMDVTSQTVHPFYGSFRDQSPFWRPLPTNRMEKSGLKGNLKYSHVFVGAYRPDGTKDEARESCKTKKSLNCLETRAAKKKRSNPSSNELATEAELGYLTRVAGTLIMDMLPEELVGDIAASGRLWSISPAPGGMTGSIGPACPYQPDTEIRGLQVALVEAAFSRPKAAEDKVEANTANGQHALRSPPALLQSLHRVPPVVHQALLHRRPWLWGLIIPTSAFMALIFCDAFGLYSQYLVSQSGEALLPPAMSEEVDVMTTETETTSPAGEEVRKPAECKAGEAFKEKLQGLRERGELPESLTSPWPNNVPEAMLKLISHGVKRKVAASIAVHPPKYYAMIMFLAEWLRCPAAFEALNVYVVFQFQKDLDLFREALDCTIPGTPELWVPVVADEPKNGWPKAYSLGNQYIAAYKKYFGLAAMMDLGQEEYGLMMDSEIGIFDLHAEGSSGEACQHDGEWTRLVSRIKAFEERKAWPGSRVSSTLTTYNFGSFTKSGRDYDLHLLRENARYLLEKGKCPQGVPCQKVEAMVNHVVWTWWTELPLVHLEVGKRMLLYLAKQTNSKISWRSVARHVFFPRFEHVLYQMWCVLHEGWDIRDVTNITLEAKWGSYLEDPQHTSRLAELRPMWVSSEALRRAENGQIMALSTEEPPLFIFHVDKEDLRYSFGGKKYKELWEDLLLNLLKVDDRTDYAEENIH</sequence>
<evidence type="ECO:0000256" key="1">
    <source>
        <dbReference type="ARBA" id="ARBA00022670"/>
    </source>
</evidence>
<dbReference type="InterPro" id="IPR041517">
    <property type="entry name" value="DEGP_PDZ"/>
</dbReference>
<dbReference type="Gene3D" id="3.20.190.20">
    <property type="match status" value="1"/>
</dbReference>
<feature type="compositionally biased region" description="Polar residues" evidence="5">
    <location>
        <begin position="21"/>
        <end position="34"/>
    </location>
</feature>
<feature type="compositionally biased region" description="Acidic residues" evidence="5">
    <location>
        <begin position="1184"/>
        <end position="1196"/>
    </location>
</feature>
<evidence type="ECO:0000256" key="3">
    <source>
        <dbReference type="ARBA" id="ARBA00022825"/>
    </source>
</evidence>
<proteinExistence type="predicted"/>
<dbReference type="CDD" id="cd00143">
    <property type="entry name" value="PP2Cc"/>
    <property type="match status" value="1"/>
</dbReference>
<reference evidence="7 8" key="1">
    <citation type="submission" date="2024-02" db="EMBL/GenBank/DDBJ databases">
        <authorList>
            <person name="Chen Y."/>
            <person name="Shah S."/>
            <person name="Dougan E. K."/>
            <person name="Thang M."/>
            <person name="Chan C."/>
        </authorList>
    </citation>
    <scope>NUCLEOTIDE SEQUENCE [LARGE SCALE GENOMIC DNA]</scope>
</reference>
<feature type="compositionally biased region" description="Basic residues" evidence="5">
    <location>
        <begin position="874"/>
        <end position="889"/>
    </location>
</feature>
<dbReference type="Gene3D" id="3.60.40.10">
    <property type="entry name" value="PPM-type phosphatase domain"/>
    <property type="match status" value="1"/>
</dbReference>
<dbReference type="PANTHER" id="PTHR45980">
    <property type="match status" value="1"/>
</dbReference>
<feature type="compositionally biased region" description="Basic and acidic residues" evidence="5">
    <location>
        <begin position="175"/>
        <end position="187"/>
    </location>
</feature>
<dbReference type="Pfam" id="PF17815">
    <property type="entry name" value="PDZ_3"/>
    <property type="match status" value="1"/>
</dbReference>
<dbReference type="Pfam" id="PF00481">
    <property type="entry name" value="PP2C"/>
    <property type="match status" value="1"/>
</dbReference>
<evidence type="ECO:0000256" key="2">
    <source>
        <dbReference type="ARBA" id="ARBA00022801"/>
    </source>
</evidence>
<keyword evidence="8" id="KW-1185">Reference proteome</keyword>
<name>A0ABP0PLI5_9DINO</name>
<feature type="region of interest" description="Disordered" evidence="5">
    <location>
        <begin position="165"/>
        <end position="189"/>
    </location>
</feature>
<feature type="coiled-coil region" evidence="4">
    <location>
        <begin position="1722"/>
        <end position="1749"/>
    </location>
</feature>
<accession>A0ABP0PLI5</accession>
<dbReference type="SMART" id="SM00382">
    <property type="entry name" value="AAA"/>
    <property type="match status" value="2"/>
</dbReference>